<dbReference type="InParanoid" id="A0A6P8RIQ6"/>
<evidence type="ECO:0000313" key="6">
    <source>
        <dbReference type="Proteomes" id="UP000515159"/>
    </source>
</evidence>
<dbReference type="PANTHER" id="PTHR16770">
    <property type="entry name" value="PROTEIN RIPPLY-LIKE"/>
    <property type="match status" value="1"/>
</dbReference>
<dbReference type="PANTHER" id="PTHR16770:SF3">
    <property type="entry name" value="PROTEIN RIPPLY2"/>
    <property type="match status" value="1"/>
</dbReference>
<protein>
    <submittedName>
        <fullName evidence="7">Protein ripply1</fullName>
    </submittedName>
</protein>
<dbReference type="GO" id="GO:0009880">
    <property type="term" value="P:embryonic pattern specification"/>
    <property type="evidence" value="ECO:0007669"/>
    <property type="project" value="TreeGrafter"/>
</dbReference>
<keyword evidence="6" id="KW-1185">Reference proteome</keyword>
<dbReference type="InterPro" id="IPR028127">
    <property type="entry name" value="Ripply_fam"/>
</dbReference>
<keyword evidence="3" id="KW-0217">Developmental protein</keyword>
<dbReference type="OrthoDB" id="9905973at2759"/>
<feature type="compositionally biased region" description="Basic and acidic residues" evidence="5">
    <location>
        <begin position="17"/>
        <end position="28"/>
    </location>
</feature>
<dbReference type="FunCoup" id="A0A6P8RIQ6">
    <property type="interactions" value="20"/>
</dbReference>
<comment type="similarity">
    <text evidence="2">Belongs to the ripply family.</text>
</comment>
<feature type="region of interest" description="Disordered" evidence="5">
    <location>
        <begin position="1"/>
        <end position="28"/>
    </location>
</feature>
<evidence type="ECO:0000256" key="1">
    <source>
        <dbReference type="ARBA" id="ARBA00004123"/>
    </source>
</evidence>
<dbReference type="GO" id="GO:0000122">
    <property type="term" value="P:negative regulation of transcription by RNA polymerase II"/>
    <property type="evidence" value="ECO:0007669"/>
    <property type="project" value="TreeGrafter"/>
</dbReference>
<dbReference type="CTD" id="92129"/>
<name>A0A6P8RIQ6_GEOSA</name>
<dbReference type="AlphaFoldDB" id="A0A6P8RIQ6"/>
<feature type="region of interest" description="Disordered" evidence="5">
    <location>
        <begin position="108"/>
        <end position="134"/>
    </location>
</feature>
<evidence type="ECO:0000256" key="5">
    <source>
        <dbReference type="SAM" id="MobiDB-lite"/>
    </source>
</evidence>
<feature type="compositionally biased region" description="Polar residues" evidence="5">
    <location>
        <begin position="112"/>
        <end position="134"/>
    </location>
</feature>
<organism evidence="6 7">
    <name type="scientific">Geotrypetes seraphini</name>
    <name type="common">Gaboon caecilian</name>
    <name type="synonym">Caecilia seraphini</name>
    <dbReference type="NCBI Taxonomy" id="260995"/>
    <lineage>
        <taxon>Eukaryota</taxon>
        <taxon>Metazoa</taxon>
        <taxon>Chordata</taxon>
        <taxon>Craniata</taxon>
        <taxon>Vertebrata</taxon>
        <taxon>Euteleostomi</taxon>
        <taxon>Amphibia</taxon>
        <taxon>Gymnophiona</taxon>
        <taxon>Geotrypetes</taxon>
    </lineage>
</organism>
<dbReference type="RefSeq" id="XP_033802731.1">
    <property type="nucleotide sequence ID" value="XM_033946840.1"/>
</dbReference>
<evidence type="ECO:0000256" key="2">
    <source>
        <dbReference type="ARBA" id="ARBA00006944"/>
    </source>
</evidence>
<dbReference type="GO" id="GO:0005634">
    <property type="term" value="C:nucleus"/>
    <property type="evidence" value="ECO:0007669"/>
    <property type="project" value="UniProtKB-SubCell"/>
</dbReference>
<proteinExistence type="inferred from homology"/>
<evidence type="ECO:0000256" key="4">
    <source>
        <dbReference type="ARBA" id="ARBA00023242"/>
    </source>
</evidence>
<evidence type="ECO:0000256" key="3">
    <source>
        <dbReference type="ARBA" id="ARBA00022473"/>
    </source>
</evidence>
<dbReference type="GeneID" id="117361460"/>
<dbReference type="Proteomes" id="UP000515159">
    <property type="component" value="Chromosome 5"/>
</dbReference>
<accession>A0A6P8RIQ6</accession>
<dbReference type="KEGG" id="gsh:117361460"/>
<evidence type="ECO:0000313" key="7">
    <source>
        <dbReference type="RefSeq" id="XP_033802731.1"/>
    </source>
</evidence>
<sequence>MSCHSRVIKTLPGRPENSQRDRGSKGVCESKRKRRDYYLLIYSNIQSFCAMDTASGRNQAPLSLPGWSAEYLQPFLHNCPSLRLEERSSSSLWRPWVLTAEDVVRQNRERQSLPSTQPLQRVNPTRSESPSESNKALQLFHHPVRIFWPKSKSYDYLYHDGEKLLQNFPVQATINFYEDSDSEDDDWEEEEEEEAEGLVKEMLVAKNETALCQELSTTSHTLQPFTGLN</sequence>
<comment type="subcellular location">
    <subcellularLocation>
        <location evidence="1">Nucleus</location>
    </subcellularLocation>
</comment>
<gene>
    <name evidence="7" type="primary">RIPPLY1</name>
</gene>
<dbReference type="Pfam" id="PF14998">
    <property type="entry name" value="Ripply"/>
    <property type="match status" value="1"/>
</dbReference>
<keyword evidence="4" id="KW-0539">Nucleus</keyword>
<reference evidence="7" key="1">
    <citation type="submission" date="2025-08" db="UniProtKB">
        <authorList>
            <consortium name="RefSeq"/>
        </authorList>
    </citation>
    <scope>IDENTIFICATION</scope>
</reference>